<dbReference type="Proteomes" id="UP001301728">
    <property type="component" value="Unassembled WGS sequence"/>
</dbReference>
<organism evidence="6 7">
    <name type="scientific">Limnoraphis robusta CCNP1315</name>
    <dbReference type="NCBI Taxonomy" id="3110306"/>
    <lineage>
        <taxon>Bacteria</taxon>
        <taxon>Bacillati</taxon>
        <taxon>Cyanobacteriota</taxon>
        <taxon>Cyanophyceae</taxon>
        <taxon>Oscillatoriophycideae</taxon>
        <taxon>Oscillatoriales</taxon>
        <taxon>Sirenicapillariaceae</taxon>
        <taxon>Limnoraphis</taxon>
    </lineage>
</organism>
<dbReference type="Pfam" id="PF12770">
    <property type="entry name" value="CHAT"/>
    <property type="match status" value="1"/>
</dbReference>
<gene>
    <name evidence="6" type="ORF">VB854_07415</name>
</gene>
<reference evidence="6 7" key="1">
    <citation type="submission" date="2023-12" db="EMBL/GenBank/DDBJ databases">
        <title>Baltic Sea Cyanobacteria.</title>
        <authorList>
            <person name="Delbaje E."/>
            <person name="Fewer D.P."/>
            <person name="Shishido T.K."/>
        </authorList>
    </citation>
    <scope>NUCLEOTIDE SEQUENCE [LARGE SCALE GENOMIC DNA]</scope>
    <source>
        <strain evidence="6 7">CCNP 1315</strain>
    </source>
</reference>
<dbReference type="SUPFAM" id="SSF53822">
    <property type="entry name" value="Periplasmic binding protein-like I"/>
    <property type="match status" value="1"/>
</dbReference>
<dbReference type="PROSITE" id="PS50005">
    <property type="entry name" value="TPR"/>
    <property type="match status" value="1"/>
</dbReference>
<dbReference type="EMBL" id="JAYGHT010000015">
    <property type="protein sequence ID" value="MEA5518776.1"/>
    <property type="molecule type" value="Genomic_DNA"/>
</dbReference>
<dbReference type="RefSeq" id="WP_323273428.1">
    <property type="nucleotide sequence ID" value="NZ_JAYGHT010000015.1"/>
</dbReference>
<feature type="domain" description="Leucine-binding protein" evidence="5">
    <location>
        <begin position="549"/>
        <end position="855"/>
    </location>
</feature>
<name>A0ABU5TV44_9CYAN</name>
<dbReference type="InterPro" id="IPR019734">
    <property type="entry name" value="TPR_rpt"/>
</dbReference>
<dbReference type="Pfam" id="PF13458">
    <property type="entry name" value="Peripla_BP_6"/>
    <property type="match status" value="1"/>
</dbReference>
<evidence type="ECO:0000313" key="7">
    <source>
        <dbReference type="Proteomes" id="UP001301728"/>
    </source>
</evidence>
<accession>A0ABU5TV44</accession>
<evidence type="ECO:0000259" key="4">
    <source>
        <dbReference type="Pfam" id="PF12770"/>
    </source>
</evidence>
<keyword evidence="2" id="KW-0732">Signal</keyword>
<comment type="caution">
    <text evidence="6">The sequence shown here is derived from an EMBL/GenBank/DDBJ whole genome shotgun (WGS) entry which is preliminary data.</text>
</comment>
<keyword evidence="7" id="KW-1185">Reference proteome</keyword>
<dbReference type="InterPro" id="IPR028082">
    <property type="entry name" value="Peripla_BP_I"/>
</dbReference>
<comment type="similarity">
    <text evidence="1">Belongs to the leucine-binding protein family.</text>
</comment>
<dbReference type="InterPro" id="IPR028081">
    <property type="entry name" value="Leu-bd"/>
</dbReference>
<dbReference type="PANTHER" id="PTHR30483">
    <property type="entry name" value="LEUCINE-SPECIFIC-BINDING PROTEIN"/>
    <property type="match status" value="1"/>
</dbReference>
<sequence>MTVIKVLVFWDQGVNKFRVRLAQSDGQINSLDGYLPALPPDLEASQAQLESSNFRQSAYSQWQYSYRQFEAVSKVSSRINPKKSLTDSEAREITFQQKESVIKSLNEWLNCQDSSWQPIRDELIAVLSHFQKSGQEVRLFLDTEHPQLRRLPWQEWDLFKHRFPQAEVSIRLQTSLTKIQPIRQDAQVKVLAVIGKSDGINTQFDEEVIKALEKKNAQVTVLKQPHREEVSQALREEKGYHLFIFSGHSSSYLDGTIGSIELKDQHSLEIEDFKSAFGKAIQQGLQLAIFNSCDGLGLAHQLSELGLPRSIVMREPIPDEVAVKFLKYFFEEFTNNKSLFHSIHLSRERLIEYGFEKSYPGVSWLPTLCIQEVTLSTSLTWQDFIKQKPLHEAWVKPLGVIASLAIVTIVAQTLYRVVRQPDLIPVSPSLENKMSQGEKLLISSNTNQHKEAGIVDYKNQDFGGAIDNFIKALNQNPNDPETVIYLNNAIAQQKVVTNTGNKVEIAVSVPISKEPNVSQEMLRGVAQAQTQINCGLQEVQQAITQLQTQFNCSKGINETFLQVTIANDEYQPEVAEKVAQAFAKNQNILAVIGHFSSDMTLRAGEIYDQHKLVAISPTSTSVELSNISSPYIFRTVPNDRVAAQKLFEYMRKQLAEYAQVAVAYVPGNAYSKSLFREFENLLSSRSFVHRCDLSSSFFSAGDCVENAKKEGAQVLLLIPATDETLTKVIGIINNTNGDLKLLGGDSVYNPRTLKDAGEQAFKGSLAIAVPWHRSPYSDFSQQAQDFWKASINWRTVTTYDATQAIIQALSESRENFSRRQLHQKLSSPNFVTQGAEGKIYFDEYGDFQSTENVLVEVQESGKENYIFEKIE</sequence>
<proteinExistence type="inferred from homology"/>
<protein>
    <submittedName>
        <fullName evidence="6">ABC transporter substrate-binding protein</fullName>
    </submittedName>
</protein>
<dbReference type="InterPro" id="IPR051010">
    <property type="entry name" value="BCAA_transport"/>
</dbReference>
<feature type="domain" description="CHAT" evidence="4">
    <location>
        <begin position="117"/>
        <end position="346"/>
    </location>
</feature>
<evidence type="ECO:0000256" key="2">
    <source>
        <dbReference type="ARBA" id="ARBA00022729"/>
    </source>
</evidence>
<evidence type="ECO:0000259" key="5">
    <source>
        <dbReference type="Pfam" id="PF13458"/>
    </source>
</evidence>
<feature type="repeat" description="TPR" evidence="3">
    <location>
        <begin position="446"/>
        <end position="479"/>
    </location>
</feature>
<dbReference type="InterPro" id="IPR024983">
    <property type="entry name" value="CHAT_dom"/>
</dbReference>
<evidence type="ECO:0000313" key="6">
    <source>
        <dbReference type="EMBL" id="MEA5518776.1"/>
    </source>
</evidence>
<dbReference type="CDD" id="cd06268">
    <property type="entry name" value="PBP1_ABC_transporter_LIVBP-like"/>
    <property type="match status" value="1"/>
</dbReference>
<evidence type="ECO:0000256" key="3">
    <source>
        <dbReference type="PROSITE-ProRule" id="PRU00339"/>
    </source>
</evidence>
<keyword evidence="3" id="KW-0802">TPR repeat</keyword>
<dbReference type="PANTHER" id="PTHR30483:SF6">
    <property type="entry name" value="PERIPLASMIC BINDING PROTEIN OF ABC TRANSPORTER FOR NATURAL AMINO ACIDS"/>
    <property type="match status" value="1"/>
</dbReference>
<evidence type="ECO:0000256" key="1">
    <source>
        <dbReference type="ARBA" id="ARBA00010062"/>
    </source>
</evidence>
<dbReference type="Gene3D" id="3.40.50.2300">
    <property type="match status" value="2"/>
</dbReference>